<dbReference type="OrthoDB" id="10016069at2759"/>
<feature type="signal peptide" evidence="3">
    <location>
        <begin position="1"/>
        <end position="20"/>
    </location>
</feature>
<dbReference type="Proteomes" id="UP000507470">
    <property type="component" value="Unassembled WGS sequence"/>
</dbReference>
<dbReference type="PRINTS" id="PR02050">
    <property type="entry name" value="B14GALTRFASE"/>
</dbReference>
<gene>
    <name evidence="5" type="ORF">MCOR_826</name>
</gene>
<evidence type="ECO:0000259" key="4">
    <source>
        <dbReference type="Pfam" id="PF02709"/>
    </source>
</evidence>
<keyword evidence="1" id="KW-0808">Transferase</keyword>
<sequence length="150" mass="17793">MWFIFAKEIKYFVLSYLVVALEKKTDNNGKEKGGKRKKEERKGRRRKRREVQMTAKEAILAYQIGIVEKKLEDQILQYEMLVGGVLAMRKEHFETVNGFSNEFWGWGGEDDDMAYRIKLAGLRILRPPKNIARYKMLRHKKQVPAKWNSR</sequence>
<dbReference type="Pfam" id="PF02709">
    <property type="entry name" value="Glyco_transf_7C"/>
    <property type="match status" value="1"/>
</dbReference>
<dbReference type="AlphaFoldDB" id="A0A6J7ZWY5"/>
<evidence type="ECO:0000256" key="3">
    <source>
        <dbReference type="SAM" id="SignalP"/>
    </source>
</evidence>
<feature type="chain" id="PRO_5026867105" description="Galactosyltransferase C-terminal domain-containing protein" evidence="3">
    <location>
        <begin position="21"/>
        <end position="150"/>
    </location>
</feature>
<dbReference type="PANTHER" id="PTHR19300:SF57">
    <property type="entry name" value="BETA-1,4-N-ACETYLGALACTOSAMINYLTRANSFERASE"/>
    <property type="match status" value="1"/>
</dbReference>
<protein>
    <recommendedName>
        <fullName evidence="4">Galactosyltransferase C-terminal domain-containing protein</fullName>
    </recommendedName>
</protein>
<feature type="region of interest" description="Disordered" evidence="2">
    <location>
        <begin position="27"/>
        <end position="49"/>
    </location>
</feature>
<dbReference type="GO" id="GO:0006688">
    <property type="term" value="P:glycosphingolipid biosynthetic process"/>
    <property type="evidence" value="ECO:0007669"/>
    <property type="project" value="TreeGrafter"/>
</dbReference>
<keyword evidence="6" id="KW-1185">Reference proteome</keyword>
<dbReference type="GO" id="GO:0005794">
    <property type="term" value="C:Golgi apparatus"/>
    <property type="evidence" value="ECO:0007669"/>
    <property type="project" value="TreeGrafter"/>
</dbReference>
<evidence type="ECO:0000256" key="1">
    <source>
        <dbReference type="ARBA" id="ARBA00022679"/>
    </source>
</evidence>
<accession>A0A6J7ZWY5</accession>
<dbReference type="InterPro" id="IPR003859">
    <property type="entry name" value="Galactosyl_T"/>
</dbReference>
<dbReference type="GO" id="GO:0033842">
    <property type="term" value="F:N-acetyl-beta-glucosaminyl-derivative 4-beta-N-acetylgalactosaminyltransferase activity"/>
    <property type="evidence" value="ECO:0007669"/>
    <property type="project" value="TreeGrafter"/>
</dbReference>
<dbReference type="SUPFAM" id="SSF53448">
    <property type="entry name" value="Nucleotide-diphospho-sugar transferases"/>
    <property type="match status" value="1"/>
</dbReference>
<proteinExistence type="predicted"/>
<keyword evidence="3" id="KW-0732">Signal</keyword>
<dbReference type="GO" id="GO:0005975">
    <property type="term" value="P:carbohydrate metabolic process"/>
    <property type="evidence" value="ECO:0007669"/>
    <property type="project" value="InterPro"/>
</dbReference>
<dbReference type="InterPro" id="IPR027791">
    <property type="entry name" value="Galactosyl_T_C"/>
</dbReference>
<feature type="domain" description="Galactosyltransferase C-terminal" evidence="4">
    <location>
        <begin position="76"/>
        <end position="140"/>
    </location>
</feature>
<dbReference type="Gene3D" id="3.90.550.10">
    <property type="entry name" value="Spore Coat Polysaccharide Biosynthesis Protein SpsA, Chain A"/>
    <property type="match status" value="1"/>
</dbReference>
<name>A0A6J7ZWY5_MYTCO</name>
<reference evidence="5 6" key="1">
    <citation type="submission" date="2020-06" db="EMBL/GenBank/DDBJ databases">
        <authorList>
            <person name="Li R."/>
            <person name="Bekaert M."/>
        </authorList>
    </citation>
    <scope>NUCLEOTIDE SEQUENCE [LARGE SCALE GENOMIC DNA]</scope>
    <source>
        <strain evidence="6">wild</strain>
    </source>
</reference>
<organism evidence="5 6">
    <name type="scientific">Mytilus coruscus</name>
    <name type="common">Sea mussel</name>
    <dbReference type="NCBI Taxonomy" id="42192"/>
    <lineage>
        <taxon>Eukaryota</taxon>
        <taxon>Metazoa</taxon>
        <taxon>Spiralia</taxon>
        <taxon>Lophotrochozoa</taxon>
        <taxon>Mollusca</taxon>
        <taxon>Bivalvia</taxon>
        <taxon>Autobranchia</taxon>
        <taxon>Pteriomorphia</taxon>
        <taxon>Mytilida</taxon>
        <taxon>Mytiloidea</taxon>
        <taxon>Mytilidae</taxon>
        <taxon>Mytilinae</taxon>
        <taxon>Mytilus</taxon>
    </lineage>
</organism>
<dbReference type="InterPro" id="IPR029044">
    <property type="entry name" value="Nucleotide-diphossugar_trans"/>
</dbReference>
<evidence type="ECO:0000313" key="5">
    <source>
        <dbReference type="EMBL" id="CAC5356871.1"/>
    </source>
</evidence>
<dbReference type="PANTHER" id="PTHR19300">
    <property type="entry name" value="BETA-1,4-GALACTOSYLTRANSFERASE"/>
    <property type="match status" value="1"/>
</dbReference>
<evidence type="ECO:0000256" key="2">
    <source>
        <dbReference type="SAM" id="MobiDB-lite"/>
    </source>
</evidence>
<dbReference type="GO" id="GO:0008378">
    <property type="term" value="F:galactosyltransferase activity"/>
    <property type="evidence" value="ECO:0007669"/>
    <property type="project" value="TreeGrafter"/>
</dbReference>
<evidence type="ECO:0000313" key="6">
    <source>
        <dbReference type="Proteomes" id="UP000507470"/>
    </source>
</evidence>
<dbReference type="EMBL" id="CACVKT020000192">
    <property type="protein sequence ID" value="CAC5356871.1"/>
    <property type="molecule type" value="Genomic_DNA"/>
</dbReference>
<dbReference type="GO" id="GO:0016020">
    <property type="term" value="C:membrane"/>
    <property type="evidence" value="ECO:0007669"/>
    <property type="project" value="GOC"/>
</dbReference>
<feature type="compositionally biased region" description="Basic residues" evidence="2">
    <location>
        <begin position="33"/>
        <end position="49"/>
    </location>
</feature>